<dbReference type="Proteomes" id="UP000596661">
    <property type="component" value="Unassembled WGS sequence"/>
</dbReference>
<evidence type="ECO:0000256" key="5">
    <source>
        <dbReference type="ARBA" id="ARBA00023136"/>
    </source>
</evidence>
<dbReference type="PANTHER" id="PTHR31973:SF187">
    <property type="entry name" value="MUTATOR TRANSPOSASE MUDRA PROTEIN"/>
    <property type="match status" value="1"/>
</dbReference>
<dbReference type="Pfam" id="PF03348">
    <property type="entry name" value="Serinc"/>
    <property type="match status" value="1"/>
</dbReference>
<evidence type="ECO:0000256" key="4">
    <source>
        <dbReference type="ARBA" id="ARBA00022989"/>
    </source>
</evidence>
<dbReference type="EMBL" id="UZAU01000783">
    <property type="status" value="NOT_ANNOTATED_CDS"/>
    <property type="molecule type" value="Genomic_DNA"/>
</dbReference>
<keyword evidence="8" id="KW-1185">Reference proteome</keyword>
<evidence type="ECO:0000313" key="8">
    <source>
        <dbReference type="Proteomes" id="UP000596661"/>
    </source>
</evidence>
<keyword evidence="3" id="KW-0812">Transmembrane</keyword>
<comment type="similarity">
    <text evidence="2">Belongs to the TDE1 family.</text>
</comment>
<protein>
    <recommendedName>
        <fullName evidence="6">MULE transposase domain-containing protein</fullName>
    </recommendedName>
</protein>
<name>A0A803QN15_CANSA</name>
<evidence type="ECO:0000259" key="6">
    <source>
        <dbReference type="Pfam" id="PF10551"/>
    </source>
</evidence>
<feature type="domain" description="MULE transposase" evidence="6">
    <location>
        <begin position="93"/>
        <end position="173"/>
    </location>
</feature>
<comment type="subcellular location">
    <subcellularLocation>
        <location evidence="1">Membrane</location>
        <topology evidence="1">Multi-pass membrane protein</topology>
    </subcellularLocation>
</comment>
<dbReference type="Pfam" id="PF10551">
    <property type="entry name" value="MULE"/>
    <property type="match status" value="1"/>
</dbReference>
<accession>A0A803QN15</accession>
<dbReference type="EnsemblPlants" id="evm.model.10.26">
    <property type="protein sequence ID" value="cds.evm.model.10.26"/>
    <property type="gene ID" value="evm.TU.10.26"/>
</dbReference>
<dbReference type="Gramene" id="evm.model.10.26">
    <property type="protein sequence ID" value="cds.evm.model.10.26"/>
    <property type="gene ID" value="evm.TU.10.26"/>
</dbReference>
<dbReference type="GO" id="GO:0016020">
    <property type="term" value="C:membrane"/>
    <property type="evidence" value="ECO:0007669"/>
    <property type="project" value="UniProtKB-SubCell"/>
</dbReference>
<keyword evidence="5" id="KW-0472">Membrane</keyword>
<keyword evidence="4" id="KW-1133">Transmembrane helix</keyword>
<dbReference type="InterPro" id="IPR005016">
    <property type="entry name" value="TDE1/TMS"/>
</dbReference>
<sequence length="253" mass="29109">MNGIPYCWALERSIKGHFISIDRQYKYINNDRLRIRVVCKGEGCKWLMLVDVDWIAEEFLEKFRANLAMSFGDFKKENPKACKSGFKFCMPIIRLDGCFLKEYCRGMLLVAIGIDGNNNMFPLAYAIVEKENTNSWTWFVQLLKEDLDVQDTRFFTFISDRQKGLKMSLGTVYEGAEKPLLPLDKAGEHEEKEKSKPVSYSYSFFHLIFSLASMYSAMLLTGWSTSVGASGKLVDVGWPSVWIRIITGWSYVN</sequence>
<evidence type="ECO:0000313" key="7">
    <source>
        <dbReference type="EnsemblPlants" id="cds.evm.model.10.26"/>
    </source>
</evidence>
<dbReference type="AlphaFoldDB" id="A0A803QN15"/>
<dbReference type="PANTHER" id="PTHR31973">
    <property type="entry name" value="POLYPROTEIN, PUTATIVE-RELATED"/>
    <property type="match status" value="1"/>
</dbReference>
<proteinExistence type="inferred from homology"/>
<reference evidence="7" key="1">
    <citation type="submission" date="2021-03" db="UniProtKB">
        <authorList>
            <consortium name="EnsemblPlants"/>
        </authorList>
    </citation>
    <scope>IDENTIFICATION</scope>
</reference>
<dbReference type="InterPro" id="IPR018289">
    <property type="entry name" value="MULE_transposase_dom"/>
</dbReference>
<evidence type="ECO:0000256" key="2">
    <source>
        <dbReference type="ARBA" id="ARBA00006665"/>
    </source>
</evidence>
<evidence type="ECO:0000256" key="1">
    <source>
        <dbReference type="ARBA" id="ARBA00004141"/>
    </source>
</evidence>
<organism evidence="7 8">
    <name type="scientific">Cannabis sativa</name>
    <name type="common">Hemp</name>
    <name type="synonym">Marijuana</name>
    <dbReference type="NCBI Taxonomy" id="3483"/>
    <lineage>
        <taxon>Eukaryota</taxon>
        <taxon>Viridiplantae</taxon>
        <taxon>Streptophyta</taxon>
        <taxon>Embryophyta</taxon>
        <taxon>Tracheophyta</taxon>
        <taxon>Spermatophyta</taxon>
        <taxon>Magnoliopsida</taxon>
        <taxon>eudicotyledons</taxon>
        <taxon>Gunneridae</taxon>
        <taxon>Pentapetalae</taxon>
        <taxon>rosids</taxon>
        <taxon>fabids</taxon>
        <taxon>Rosales</taxon>
        <taxon>Cannabaceae</taxon>
        <taxon>Cannabis</taxon>
    </lineage>
</organism>
<evidence type="ECO:0000256" key="3">
    <source>
        <dbReference type="ARBA" id="ARBA00022692"/>
    </source>
</evidence>